<dbReference type="AlphaFoldDB" id="A0A2S5THB9"/>
<dbReference type="Gene3D" id="6.10.30.10">
    <property type="match status" value="1"/>
</dbReference>
<dbReference type="Proteomes" id="UP000238220">
    <property type="component" value="Unassembled WGS sequence"/>
</dbReference>
<dbReference type="EMBL" id="PSNW01000004">
    <property type="protein sequence ID" value="PPE74374.1"/>
    <property type="molecule type" value="Genomic_DNA"/>
</dbReference>
<evidence type="ECO:0000313" key="3">
    <source>
        <dbReference type="EMBL" id="PPE74374.1"/>
    </source>
</evidence>
<dbReference type="InterPro" id="IPR002878">
    <property type="entry name" value="ChsH2_C"/>
</dbReference>
<comment type="caution">
    <text evidence="3">The sequence shown here is derived from an EMBL/GenBank/DDBJ whole genome shotgun (WGS) entry which is preliminary data.</text>
</comment>
<dbReference type="InterPro" id="IPR052513">
    <property type="entry name" value="Thioester_dehydratase-like"/>
</dbReference>
<evidence type="ECO:0000259" key="2">
    <source>
        <dbReference type="Pfam" id="PF12172"/>
    </source>
</evidence>
<dbReference type="OrthoDB" id="4303499at2"/>
<dbReference type="Pfam" id="PF12172">
    <property type="entry name" value="zf-ChsH2"/>
    <property type="match status" value="1"/>
</dbReference>
<dbReference type="PANTHER" id="PTHR34075">
    <property type="entry name" value="BLR3430 PROTEIN"/>
    <property type="match status" value="1"/>
</dbReference>
<sequence length="143" mass="15781">MKEQAVGVPVLDGWFTLDEQRPHLLGTRCTACGTYYFPKLKGFCRNPDCNGESFEEVPLSRTGKLWSFTSAAYQPPEPYVQVDKEAFVPFAIAAVELAKEKMIVLGQVVAGTGVESLRAGLEMELVLEPLADGKLTWKWKVAA</sequence>
<dbReference type="Pfam" id="PF01796">
    <property type="entry name" value="OB_ChsH2_C"/>
    <property type="match status" value="1"/>
</dbReference>
<gene>
    <name evidence="3" type="ORF">C3942_08910</name>
</gene>
<dbReference type="PANTHER" id="PTHR34075:SF5">
    <property type="entry name" value="BLR3430 PROTEIN"/>
    <property type="match status" value="1"/>
</dbReference>
<organism evidence="3 4">
    <name type="scientific">Solimonas fluminis</name>
    <dbReference type="NCBI Taxonomy" id="2086571"/>
    <lineage>
        <taxon>Bacteria</taxon>
        <taxon>Pseudomonadati</taxon>
        <taxon>Pseudomonadota</taxon>
        <taxon>Gammaproteobacteria</taxon>
        <taxon>Nevskiales</taxon>
        <taxon>Nevskiaceae</taxon>
        <taxon>Solimonas</taxon>
    </lineage>
</organism>
<dbReference type="SUPFAM" id="SSF50249">
    <property type="entry name" value="Nucleic acid-binding proteins"/>
    <property type="match status" value="1"/>
</dbReference>
<evidence type="ECO:0000259" key="1">
    <source>
        <dbReference type="Pfam" id="PF01796"/>
    </source>
</evidence>
<protein>
    <submittedName>
        <fullName evidence="3">Benzoylsuccinyl-CoA thiolase</fullName>
    </submittedName>
</protein>
<accession>A0A2S5THB9</accession>
<dbReference type="InterPro" id="IPR022002">
    <property type="entry name" value="ChsH2_Znr"/>
</dbReference>
<proteinExistence type="predicted"/>
<feature type="domain" description="ChsH2 C-terminal OB-fold" evidence="1">
    <location>
        <begin position="56"/>
        <end position="127"/>
    </location>
</feature>
<reference evidence="3 4" key="1">
    <citation type="submission" date="2018-02" db="EMBL/GenBank/DDBJ databases">
        <title>Genome sequencing of Solimonas sp. HR-BB.</title>
        <authorList>
            <person name="Lee Y."/>
            <person name="Jeon C.O."/>
        </authorList>
    </citation>
    <scope>NUCLEOTIDE SEQUENCE [LARGE SCALE GENOMIC DNA]</scope>
    <source>
        <strain evidence="3 4">HR-BB</strain>
    </source>
</reference>
<keyword evidence="4" id="KW-1185">Reference proteome</keyword>
<name>A0A2S5THB9_9GAMM</name>
<dbReference type="InterPro" id="IPR012340">
    <property type="entry name" value="NA-bd_OB-fold"/>
</dbReference>
<evidence type="ECO:0000313" key="4">
    <source>
        <dbReference type="Proteomes" id="UP000238220"/>
    </source>
</evidence>
<feature type="domain" description="ChsH2 rubredoxin-like zinc ribbon" evidence="2">
    <location>
        <begin position="20"/>
        <end position="55"/>
    </location>
</feature>